<dbReference type="InterPro" id="IPR006059">
    <property type="entry name" value="SBP"/>
</dbReference>
<dbReference type="Gene3D" id="3.40.190.10">
    <property type="entry name" value="Periplasmic binding protein-like II"/>
    <property type="match status" value="2"/>
</dbReference>
<evidence type="ECO:0000256" key="1">
    <source>
        <dbReference type="ARBA" id="ARBA00008520"/>
    </source>
</evidence>
<evidence type="ECO:0000313" key="4">
    <source>
        <dbReference type="EMBL" id="SNR82039.1"/>
    </source>
</evidence>
<dbReference type="Pfam" id="PF01547">
    <property type="entry name" value="SBP_bac_1"/>
    <property type="match status" value="1"/>
</dbReference>
<dbReference type="InterPro" id="IPR050490">
    <property type="entry name" value="Bact_solute-bd_prot1"/>
</dbReference>
<evidence type="ECO:0000256" key="2">
    <source>
        <dbReference type="ARBA" id="ARBA00022448"/>
    </source>
</evidence>
<dbReference type="OrthoDB" id="3507433at2"/>
<dbReference type="AlphaFoldDB" id="A0A238ZFY1"/>
<organism evidence="4 5">
    <name type="scientific">Actinomadura mexicana</name>
    <dbReference type="NCBI Taxonomy" id="134959"/>
    <lineage>
        <taxon>Bacteria</taxon>
        <taxon>Bacillati</taxon>
        <taxon>Actinomycetota</taxon>
        <taxon>Actinomycetes</taxon>
        <taxon>Streptosporangiales</taxon>
        <taxon>Thermomonosporaceae</taxon>
        <taxon>Actinomadura</taxon>
    </lineage>
</organism>
<dbReference type="RefSeq" id="WP_089313223.1">
    <property type="nucleotide sequence ID" value="NZ_FZNP01000007.1"/>
</dbReference>
<accession>A0A238ZFY1</accession>
<dbReference type="Proteomes" id="UP000198420">
    <property type="component" value="Unassembled WGS sequence"/>
</dbReference>
<dbReference type="SUPFAM" id="SSF53850">
    <property type="entry name" value="Periplasmic binding protein-like II"/>
    <property type="match status" value="1"/>
</dbReference>
<keyword evidence="2" id="KW-0813">Transport</keyword>
<feature type="compositionally biased region" description="Gly residues" evidence="3">
    <location>
        <begin position="1"/>
        <end position="10"/>
    </location>
</feature>
<dbReference type="PANTHER" id="PTHR43649">
    <property type="entry name" value="ARABINOSE-BINDING PROTEIN-RELATED"/>
    <property type="match status" value="1"/>
</dbReference>
<evidence type="ECO:0000313" key="5">
    <source>
        <dbReference type="Proteomes" id="UP000198420"/>
    </source>
</evidence>
<proteinExistence type="inferred from homology"/>
<sequence length="459" mass="47965">MSVSFAGGGTSPRTPRHRSAGFGRRATGAAVVAGLLLSAAAACGGDDKDGDGSSPSGGGELKGTTIEVAAKWTGPEEANFRKVLQAFEKKTGAKVNYASTGENTDAYLGPRIEAKNPPDVAILPQPGLMQQYAAKGALKPLGDDAVSQVGQNFAPYWKELGSSDGKTYGVIVKAAYKSILWYRPEALDEAGVQPPAAWADLTKAAGTLQDAGTTPFTLAAGPQDSWTLTDWFENVYLSQAGPDNYDKLAKHEIKWTDPSVGKALQTLAEIWGKPDFLNGGVATATKTKFDESVTQVFGQQKAAMVYGGDFASANIGTTKAKVGTDAKVFAFPKAGDTAPAILGGDVAVALKDGKGAQELMKYLASPEAGTVWAGLGGYLTPNKNVKPDAYSDPIAKQLITQLQQAGDAARYDMSDLTPAAFGATPGKGEWEALRQFVQNPTDVKGTQAKLEAEAAKAYK</sequence>
<feature type="region of interest" description="Disordered" evidence="3">
    <location>
        <begin position="1"/>
        <end position="23"/>
    </location>
</feature>
<gene>
    <name evidence="4" type="ORF">SAMN06265355_107200</name>
</gene>
<protein>
    <submittedName>
        <fullName evidence="4">Alpha-glucoside transport system substrate-binding protein</fullName>
    </submittedName>
</protein>
<dbReference type="PANTHER" id="PTHR43649:SF29">
    <property type="entry name" value="OSMOPROTECTIVE COMPOUNDS-BINDING PROTEIN GGTB"/>
    <property type="match status" value="1"/>
</dbReference>
<keyword evidence="5" id="KW-1185">Reference proteome</keyword>
<name>A0A238ZFY1_9ACTN</name>
<dbReference type="EMBL" id="FZNP01000007">
    <property type="protein sequence ID" value="SNR82039.1"/>
    <property type="molecule type" value="Genomic_DNA"/>
</dbReference>
<comment type="similarity">
    <text evidence="1">Belongs to the bacterial solute-binding protein 1 family.</text>
</comment>
<evidence type="ECO:0000256" key="3">
    <source>
        <dbReference type="SAM" id="MobiDB-lite"/>
    </source>
</evidence>
<reference evidence="5" key="1">
    <citation type="submission" date="2017-06" db="EMBL/GenBank/DDBJ databases">
        <authorList>
            <person name="Varghese N."/>
            <person name="Submissions S."/>
        </authorList>
    </citation>
    <scope>NUCLEOTIDE SEQUENCE [LARGE SCALE GENOMIC DNA]</scope>
    <source>
        <strain evidence="5">DSM 44485</strain>
    </source>
</reference>